<feature type="domain" description="Tox-REase-9" evidence="3">
    <location>
        <begin position="1380"/>
        <end position="1467"/>
    </location>
</feature>
<dbReference type="RefSeq" id="WP_149044957.1">
    <property type="nucleotide sequence ID" value="NZ_SDDX01000008.1"/>
</dbReference>
<feature type="domain" description="Teneurin-like YD-shell" evidence="5">
    <location>
        <begin position="1121"/>
        <end position="1321"/>
    </location>
</feature>
<dbReference type="InterPro" id="IPR028902">
    <property type="entry name" value="Tox-REase-9_dom"/>
</dbReference>
<name>A0ABY3P7U6_9ENTR</name>
<dbReference type="InterPro" id="IPR022385">
    <property type="entry name" value="Rhs_assc_core"/>
</dbReference>
<dbReference type="InterPro" id="IPR006530">
    <property type="entry name" value="YD"/>
</dbReference>
<evidence type="ECO:0000259" key="3">
    <source>
        <dbReference type="Pfam" id="PF15650"/>
    </source>
</evidence>
<accession>A0ABY3P7U6</accession>
<feature type="domain" description="Teneurin-like YD-shell" evidence="5">
    <location>
        <begin position="555"/>
        <end position="712"/>
    </location>
</feature>
<dbReference type="PRINTS" id="PR00394">
    <property type="entry name" value="RHSPROTEIN"/>
</dbReference>
<dbReference type="Pfam" id="PF25023">
    <property type="entry name" value="TEN_YD-shell"/>
    <property type="match status" value="2"/>
</dbReference>
<feature type="region of interest" description="Disordered" evidence="2">
    <location>
        <begin position="126"/>
        <end position="154"/>
    </location>
</feature>
<evidence type="ECO:0000256" key="2">
    <source>
        <dbReference type="SAM" id="MobiDB-lite"/>
    </source>
</evidence>
<comment type="caution">
    <text evidence="6">The sequence shown here is derived from an EMBL/GenBank/DDBJ whole genome shotgun (WGS) entry which is preliminary data.</text>
</comment>
<keyword evidence="1" id="KW-0677">Repeat</keyword>
<evidence type="ECO:0000313" key="6">
    <source>
        <dbReference type="EMBL" id="TYT35816.1"/>
    </source>
</evidence>
<evidence type="ECO:0000259" key="5">
    <source>
        <dbReference type="Pfam" id="PF25023"/>
    </source>
</evidence>
<protein>
    <submittedName>
        <fullName evidence="6">DUF4150 domain-containing protein</fullName>
    </submittedName>
</protein>
<dbReference type="Pfam" id="PF13665">
    <property type="entry name" value="Tox-PAAR-like"/>
    <property type="match status" value="1"/>
</dbReference>
<feature type="domain" description="DUF6531" evidence="4">
    <location>
        <begin position="289"/>
        <end position="361"/>
    </location>
</feature>
<dbReference type="InterPro" id="IPR031325">
    <property type="entry name" value="RHS_repeat"/>
</dbReference>
<dbReference type="Pfam" id="PF20148">
    <property type="entry name" value="DUF6531"/>
    <property type="match status" value="1"/>
</dbReference>
<dbReference type="PANTHER" id="PTHR32305">
    <property type="match status" value="1"/>
</dbReference>
<evidence type="ECO:0000259" key="4">
    <source>
        <dbReference type="Pfam" id="PF20148"/>
    </source>
</evidence>
<reference evidence="6 7" key="1">
    <citation type="submission" date="2019-08" db="EMBL/GenBank/DDBJ databases">
        <title>The draft genome of Lelliottia nimipressuralis strain CICC 24156.</title>
        <authorList>
            <person name="Wu W."/>
            <person name="Feng Y."/>
            <person name="Zong Z."/>
        </authorList>
    </citation>
    <scope>NUCLEOTIDE SEQUENCE [LARGE SCALE GENOMIC DNA]</scope>
    <source>
        <strain evidence="6 7">CICC 24156</strain>
    </source>
</reference>
<dbReference type="NCBIfam" id="TIGR03696">
    <property type="entry name" value="Rhs_assc_core"/>
    <property type="match status" value="1"/>
</dbReference>
<keyword evidence="7" id="KW-1185">Reference proteome</keyword>
<dbReference type="CDD" id="cd20745">
    <property type="entry name" value="FIX_RhsA_AHH_HNH-like"/>
    <property type="match status" value="1"/>
</dbReference>
<dbReference type="InterPro" id="IPR056823">
    <property type="entry name" value="TEN-like_YD-shell"/>
</dbReference>
<dbReference type="Gene3D" id="2.180.10.10">
    <property type="entry name" value="RHS repeat-associated core"/>
    <property type="match status" value="3"/>
</dbReference>
<organism evidence="6 7">
    <name type="scientific">Lelliottia nimipressuralis</name>
    <dbReference type="NCBI Taxonomy" id="69220"/>
    <lineage>
        <taxon>Bacteria</taxon>
        <taxon>Pseudomonadati</taxon>
        <taxon>Pseudomonadota</taxon>
        <taxon>Gammaproteobacteria</taxon>
        <taxon>Enterobacterales</taxon>
        <taxon>Enterobacteriaceae</taxon>
        <taxon>Lelliottia</taxon>
    </lineage>
</organism>
<evidence type="ECO:0000313" key="7">
    <source>
        <dbReference type="Proteomes" id="UP000323910"/>
    </source>
</evidence>
<dbReference type="InterPro" id="IPR050708">
    <property type="entry name" value="T6SS_VgrG/RHS"/>
</dbReference>
<feature type="compositionally biased region" description="Polar residues" evidence="2">
    <location>
        <begin position="1355"/>
        <end position="1386"/>
    </location>
</feature>
<dbReference type="Pfam" id="PF05593">
    <property type="entry name" value="RHS_repeat"/>
    <property type="match status" value="1"/>
</dbReference>
<dbReference type="InterPro" id="IPR045351">
    <property type="entry name" value="DUF6531"/>
</dbReference>
<dbReference type="EMBL" id="VTFR01000001">
    <property type="protein sequence ID" value="TYT35816.1"/>
    <property type="molecule type" value="Genomic_DNA"/>
</dbReference>
<proteinExistence type="predicted"/>
<dbReference type="PANTHER" id="PTHR32305:SF15">
    <property type="entry name" value="PROTEIN RHSA-RELATED"/>
    <property type="match status" value="1"/>
</dbReference>
<dbReference type="NCBIfam" id="TIGR01643">
    <property type="entry name" value="YD_repeat_2x"/>
    <property type="match status" value="6"/>
</dbReference>
<feature type="region of interest" description="Disordered" evidence="2">
    <location>
        <begin position="1352"/>
        <end position="1401"/>
    </location>
</feature>
<evidence type="ECO:0000256" key="1">
    <source>
        <dbReference type="ARBA" id="ARBA00022737"/>
    </source>
</evidence>
<dbReference type="Pfam" id="PF15650">
    <property type="entry name" value="Tox-REase-9"/>
    <property type="match status" value="1"/>
</dbReference>
<sequence length="1469" mass="164373">MADNYTARQDGQWTVVSTSPDVCKTPRGDSTPPVPYPVTANMGAAVMVVPSVKLNSCPAVVLNQSSIPQTQGDSPGAAKGVSSGTVGDVCEPLGHSETVFFGGKPILRHNDEFWMNSRNTLGIIVGQPPPGGVSAENADPEDEPETKEEEDDDGSWLDALQLGLDIAGFIPVFGALADLANVGVSAARGNYAEAAMSLMAAVPGVGDAAAAGKMLAKGAKATAKMASKAAEAEKAAKLAAKAAAKAAKAAAKAAREAAAKLKGGIVKGWKKLKRGSGKGAEGKKCTKPGEPVDAGTGDFLQEFSVLHLPGSLPLMLSRFYRSQSHAGGTFGPKWTDEWSASLIIHGDELHFTDNEGVVLYYPVPQDGIFNSVVNSRQPHYRLAGDMHGELTLFDRRSQQTQVFAPAGVGIWLLSALHDNYGNRVEFIRNDALLTDIHHSDGYTLTLNWQHNQLMSIDLVTPQHQRLVTCRYDTNGYLTECDTFQFTHLWHEYSTEGYMTRWRDTDKTCVDICYDAQGRAISTLSTEGYYDDRFIYQDEESCTTYVDAEGGETRYWYNEDGLVTRAVDPLGREEITVWENTQLQSRTDALGRTTEYDYNDEGDISHIALPGGYSLWYEYNATGQLTRLTAPGEQIWQWAYDDHGSMVCLTDPQGRVQQFSYSDQGDLLQRILPGGATWRWSHDALHQVRETIAPNGGITHTEQDFLGRLLSVQDPLGFTTQFRHSKHHAGPQGSVEEISRPDGVRELIRHNSEKLPEHFTDGEGKTTSYEYGAFDLLMAMTRPDGERLACRYDKLTRLTEIINAEGERYRLTYDKAGQLIAETDFTGRTLTYEYDNAGRCIRTRFPDGTCLNRRYNVTDQVTDEQVTRGDSNHTLSTTTFRYDTLCRLVEAKNDAATVTYDYDGTSRLIAETLNGRRTEYQYDTDRNTVSQRITGGLTEHFTRGMTGELKQWQLNDHAPLTFTHDLCGQETSRQSDAGFYQQLSYTQTGMLTKQKAGNQNTGSDELNSSLAREWLYDKAYNLTMIADSLRGTAVHSPTANDQISHATWTGSQSVPMREERFTYDKNLNITRRQTWINEVMESEAHQQQRHGRVTFREHKAWRHTTSRINPDTGKPEEGKFVRVVNAHNTAWKYDVNGRLVEKRVDKGGYRPLLWRYRWDARSQLTGIETPDGERWEYKYDPFGRRISKRCTSHNKPGMDFHWNGDQLTDEIPVGSDGKPDDENAIRWIYEPGSFTPLARYEKGQLHYAVTDTVGRIQELLTEDGTIVWRGKQQLWGREKSENNANVSCRLRFPGQYEDEESGLYYNRFRYYDCETGQYISADPIGSKGGINLYAYVINPLQWLDPLGLKRKKRSKNSGGTFTDSNGTVRNSDGTFASGESTSASNGRQAHKNYELTQGGGYDFNRSIPGSEGKFRPDAINFEDNIVRELKPDTPSGRCKGKRQLQGYLEYLNEHFPCDGGWTGFLDIYRS</sequence>
<dbReference type="Proteomes" id="UP000323910">
    <property type="component" value="Unassembled WGS sequence"/>
</dbReference>
<dbReference type="CDD" id="cd14740">
    <property type="entry name" value="PAAR_4"/>
    <property type="match status" value="1"/>
</dbReference>
<feature type="compositionally biased region" description="Acidic residues" evidence="2">
    <location>
        <begin position="138"/>
        <end position="154"/>
    </location>
</feature>
<gene>
    <name evidence="6" type="ORF">FZO59_01655</name>
</gene>